<dbReference type="InterPro" id="IPR027450">
    <property type="entry name" value="AlkB-like"/>
</dbReference>
<sequence length="416" mass="44049">MGLALYQQQSMQFALAQQQWAACSGMLWPGAMSMPLVPPQADTFQMDPRGISIAAALPGKRLTASAGASVSGGAGSCQLKARWRWGAALAARPGGGPPAPSAPAGAEVLEAREVRGGPRESERAARRAPCPPRWLRRSPGAREAGGRRVGGAAVGRGPVPARGARGAERRAVGLPAAGRVPAQLRGAPAPPPAGGGVRRVFRGSILGGVQWSQPMGRIGPIPRKTAWLVSAGCQCAYRYGSLEVTPQEFPPWMLGLMRQVMPLCGLAGPEDFPNCCNLNLYEGGGNSVGWHSDDEALFQGKFSDCRIISLSLGVARRFELRLNWPEPGERATVYFLALRVSLGDGDLCTMEGMTQKHLQHRVPAETNVSGARINLGVVSVCNLRRVLSQRYASNLLQARSLSACSKQTCCAAGNVW</sequence>
<feature type="domain" description="Fe2OG dioxygenase" evidence="2">
    <location>
        <begin position="272"/>
        <end position="387"/>
    </location>
</feature>
<name>A0ABN9UP21_9DINO</name>
<dbReference type="Gene3D" id="2.60.120.590">
    <property type="entry name" value="Alpha-ketoglutarate-dependent dioxygenase AlkB-like"/>
    <property type="match status" value="1"/>
</dbReference>
<dbReference type="PROSITE" id="PS51471">
    <property type="entry name" value="FE2OG_OXY"/>
    <property type="match status" value="1"/>
</dbReference>
<accession>A0ABN9UP21</accession>
<organism evidence="3 4">
    <name type="scientific">Prorocentrum cordatum</name>
    <dbReference type="NCBI Taxonomy" id="2364126"/>
    <lineage>
        <taxon>Eukaryota</taxon>
        <taxon>Sar</taxon>
        <taxon>Alveolata</taxon>
        <taxon>Dinophyceae</taxon>
        <taxon>Prorocentrales</taxon>
        <taxon>Prorocentraceae</taxon>
        <taxon>Prorocentrum</taxon>
    </lineage>
</organism>
<protein>
    <recommendedName>
        <fullName evidence="2">Fe2OG dioxygenase domain-containing protein</fullName>
    </recommendedName>
</protein>
<gene>
    <name evidence="3" type="ORF">PCOR1329_LOCUS49776</name>
</gene>
<dbReference type="PANTHER" id="PTHR31212">
    <property type="entry name" value="ALPHA-KETOGLUTARATE-DEPENDENT DIOXYGENASE ALKB HOMOLOG 3"/>
    <property type="match status" value="1"/>
</dbReference>
<reference evidence="3" key="1">
    <citation type="submission" date="2023-10" db="EMBL/GenBank/DDBJ databases">
        <authorList>
            <person name="Chen Y."/>
            <person name="Shah S."/>
            <person name="Dougan E. K."/>
            <person name="Thang M."/>
            <person name="Chan C."/>
        </authorList>
    </citation>
    <scope>NUCLEOTIDE SEQUENCE [LARGE SCALE GENOMIC DNA]</scope>
</reference>
<dbReference type="Proteomes" id="UP001189429">
    <property type="component" value="Unassembled WGS sequence"/>
</dbReference>
<evidence type="ECO:0000313" key="3">
    <source>
        <dbReference type="EMBL" id="CAK0860962.1"/>
    </source>
</evidence>
<comment type="caution">
    <text evidence="3">The sequence shown here is derived from an EMBL/GenBank/DDBJ whole genome shotgun (WGS) entry which is preliminary data.</text>
</comment>
<evidence type="ECO:0000256" key="1">
    <source>
        <dbReference type="SAM" id="MobiDB-lite"/>
    </source>
</evidence>
<evidence type="ECO:0000259" key="2">
    <source>
        <dbReference type="PROSITE" id="PS51471"/>
    </source>
</evidence>
<dbReference type="InterPro" id="IPR005123">
    <property type="entry name" value="Oxoglu/Fe-dep_dioxygenase_dom"/>
</dbReference>
<dbReference type="Pfam" id="PF13532">
    <property type="entry name" value="2OG-FeII_Oxy_2"/>
    <property type="match status" value="1"/>
</dbReference>
<dbReference type="PANTHER" id="PTHR31212:SF4">
    <property type="entry name" value="ALPHA-KETOGLUTARATE-DEPENDENT DIOXYGENASE ALKB HOMOLOG 3"/>
    <property type="match status" value="1"/>
</dbReference>
<feature type="compositionally biased region" description="Low complexity" evidence="1">
    <location>
        <begin position="155"/>
        <end position="164"/>
    </location>
</feature>
<feature type="non-terminal residue" evidence="3">
    <location>
        <position position="416"/>
    </location>
</feature>
<dbReference type="InterPro" id="IPR032854">
    <property type="entry name" value="ALKBH3"/>
</dbReference>
<evidence type="ECO:0000313" key="4">
    <source>
        <dbReference type="Proteomes" id="UP001189429"/>
    </source>
</evidence>
<feature type="region of interest" description="Disordered" evidence="1">
    <location>
        <begin position="114"/>
        <end position="167"/>
    </location>
</feature>
<dbReference type="EMBL" id="CAUYUJ010016027">
    <property type="protein sequence ID" value="CAK0860962.1"/>
    <property type="molecule type" value="Genomic_DNA"/>
</dbReference>
<feature type="compositionally biased region" description="Basic and acidic residues" evidence="1">
    <location>
        <begin position="114"/>
        <end position="125"/>
    </location>
</feature>
<dbReference type="InterPro" id="IPR037151">
    <property type="entry name" value="AlkB-like_sf"/>
</dbReference>
<keyword evidence="4" id="KW-1185">Reference proteome</keyword>
<proteinExistence type="predicted"/>
<dbReference type="SUPFAM" id="SSF51197">
    <property type="entry name" value="Clavaminate synthase-like"/>
    <property type="match status" value="1"/>
</dbReference>